<dbReference type="Proteomes" id="UP000315400">
    <property type="component" value="Unassembled WGS sequence"/>
</dbReference>
<dbReference type="AlphaFoldDB" id="A0A540VXR0"/>
<dbReference type="PANTHER" id="PTHR30319">
    <property type="entry name" value="PHENYLACETIC ACID REGULATOR-RELATED TRANSCRIPTIONAL REPRESSOR"/>
    <property type="match status" value="1"/>
</dbReference>
<accession>A0A540VXR0</accession>
<gene>
    <name evidence="3" type="ORF">FKY71_01205</name>
</gene>
<dbReference type="Pfam" id="PF07848">
    <property type="entry name" value="PaaX"/>
    <property type="match status" value="1"/>
</dbReference>
<protein>
    <recommendedName>
        <fullName evidence="5">PaaX family transcriptional regulator</fullName>
    </recommendedName>
</protein>
<dbReference type="SUPFAM" id="SSF46785">
    <property type="entry name" value="Winged helix' DNA-binding domain"/>
    <property type="match status" value="1"/>
</dbReference>
<dbReference type="GO" id="GO:0006351">
    <property type="term" value="P:DNA-templated transcription"/>
    <property type="evidence" value="ECO:0007669"/>
    <property type="project" value="TreeGrafter"/>
</dbReference>
<comment type="caution">
    <text evidence="3">The sequence shown here is derived from an EMBL/GenBank/DDBJ whole genome shotgun (WGS) entry which is preliminary data.</text>
</comment>
<dbReference type="EMBL" id="VIFK01000003">
    <property type="protein sequence ID" value="TQF00894.1"/>
    <property type="molecule type" value="Genomic_DNA"/>
</dbReference>
<organism evidence="3 4">
    <name type="scientific">Spiribacter salinus</name>
    <dbReference type="NCBI Taxonomy" id="1335746"/>
    <lineage>
        <taxon>Bacteria</taxon>
        <taxon>Pseudomonadati</taxon>
        <taxon>Pseudomonadota</taxon>
        <taxon>Gammaproteobacteria</taxon>
        <taxon>Chromatiales</taxon>
        <taxon>Ectothiorhodospiraceae</taxon>
        <taxon>Spiribacter</taxon>
    </lineage>
</organism>
<proteinExistence type="predicted"/>
<dbReference type="InterPro" id="IPR036388">
    <property type="entry name" value="WH-like_DNA-bd_sf"/>
</dbReference>
<dbReference type="InterPro" id="IPR013225">
    <property type="entry name" value="PaaX_C"/>
</dbReference>
<dbReference type="InterPro" id="IPR012906">
    <property type="entry name" value="PaaX-like_N"/>
</dbReference>
<name>A0A540VXR0_9GAMM</name>
<feature type="domain" description="Transcriptional repressor PaaX-like C-terminal" evidence="2">
    <location>
        <begin position="166"/>
        <end position="236"/>
    </location>
</feature>
<feature type="domain" description="Transcriptional repressor PaaX-like N-terminal" evidence="1">
    <location>
        <begin position="24"/>
        <end position="91"/>
    </location>
</feature>
<dbReference type="InterPro" id="IPR036390">
    <property type="entry name" value="WH_DNA-bd_sf"/>
</dbReference>
<sequence length="256" mass="28753">MNVGASPLFDKCYESLTEQGSLKTWSLIVTIFGDLAPDGVATLDSQLLGTLCATFSVRPEALRVALHRLRKDGWLETEKNGRRSVYRLSNMGQELTREVYHRIYRSPVTMPCDWQIIIIDEGAPPVPDSVPINSSLCVSASSHEAFGFTSAAENVPTWLKARLRDEEAAADFTRFESVIRDLPRQAEDLSNAQRLCLRLLVLHYWRRLLLRRPDAPEKLTGPEWEGFGARVAAHKVFDVFVRPDHGELSASFIEAA</sequence>
<evidence type="ECO:0000259" key="1">
    <source>
        <dbReference type="Pfam" id="PF07848"/>
    </source>
</evidence>
<dbReference type="PANTHER" id="PTHR30319:SF1">
    <property type="entry name" value="TRANSCRIPTIONAL REPRESSOR PAAX"/>
    <property type="match status" value="1"/>
</dbReference>
<evidence type="ECO:0000313" key="4">
    <source>
        <dbReference type="Proteomes" id="UP000315400"/>
    </source>
</evidence>
<reference evidence="3 4" key="1">
    <citation type="submission" date="2019-06" db="EMBL/GenBank/DDBJ databases">
        <title>Metagenome assembled Genome of Spiribacter salinus SL48-SHIP from the microbial mat of Salt Lake 48 (Novosibirsk region, Russia).</title>
        <authorList>
            <person name="Shipova A."/>
            <person name="Rozanov A.S."/>
            <person name="Bryanskaya A.V."/>
            <person name="Peltek S.E."/>
        </authorList>
    </citation>
    <scope>NUCLEOTIDE SEQUENCE [LARGE SCALE GENOMIC DNA]</scope>
    <source>
        <strain evidence="3">SL48-SHIP-2</strain>
    </source>
</reference>
<dbReference type="Gene3D" id="3.30.70.2670">
    <property type="match status" value="1"/>
</dbReference>
<evidence type="ECO:0000313" key="3">
    <source>
        <dbReference type="EMBL" id="TQF00894.1"/>
    </source>
</evidence>
<dbReference type="Gene3D" id="1.20.58.1460">
    <property type="match status" value="1"/>
</dbReference>
<dbReference type="Pfam" id="PF08223">
    <property type="entry name" value="PaaX_C"/>
    <property type="match status" value="1"/>
</dbReference>
<evidence type="ECO:0008006" key="5">
    <source>
        <dbReference type="Google" id="ProtNLM"/>
    </source>
</evidence>
<evidence type="ECO:0000259" key="2">
    <source>
        <dbReference type="Pfam" id="PF08223"/>
    </source>
</evidence>
<dbReference type="Gene3D" id="1.10.10.10">
    <property type="entry name" value="Winged helix-like DNA-binding domain superfamily/Winged helix DNA-binding domain"/>
    <property type="match status" value="1"/>
</dbReference>